<dbReference type="Gene3D" id="3.30.200.20">
    <property type="entry name" value="Phosphorylase Kinase, domain 1"/>
    <property type="match status" value="1"/>
</dbReference>
<dbReference type="PROSITE" id="PS00107">
    <property type="entry name" value="PROTEIN_KINASE_ATP"/>
    <property type="match status" value="1"/>
</dbReference>
<feature type="non-terminal residue" evidence="2">
    <location>
        <position position="1"/>
    </location>
</feature>
<evidence type="ECO:0000256" key="1">
    <source>
        <dbReference type="PROSITE-ProRule" id="PRU10141"/>
    </source>
</evidence>
<comment type="caution">
    <text evidence="2">The sequence shown here is derived from an EMBL/GenBank/DDBJ whole genome shotgun (WGS) entry which is preliminary data.</text>
</comment>
<keyword evidence="1" id="KW-0547">Nucleotide-binding</keyword>
<dbReference type="EMBL" id="CAJVQA010014686">
    <property type="protein sequence ID" value="CAG8732578.1"/>
    <property type="molecule type" value="Genomic_DNA"/>
</dbReference>
<name>A0A9N9IGE0_9GLOM</name>
<dbReference type="InterPro" id="IPR017441">
    <property type="entry name" value="Protein_kinase_ATP_BS"/>
</dbReference>
<evidence type="ECO:0000313" key="2">
    <source>
        <dbReference type="EMBL" id="CAG8732578.1"/>
    </source>
</evidence>
<dbReference type="SUPFAM" id="SSF56112">
    <property type="entry name" value="Protein kinase-like (PK-like)"/>
    <property type="match status" value="1"/>
</dbReference>
<organism evidence="2 3">
    <name type="scientific">Cetraspora pellucida</name>
    <dbReference type="NCBI Taxonomy" id="1433469"/>
    <lineage>
        <taxon>Eukaryota</taxon>
        <taxon>Fungi</taxon>
        <taxon>Fungi incertae sedis</taxon>
        <taxon>Mucoromycota</taxon>
        <taxon>Glomeromycotina</taxon>
        <taxon>Glomeromycetes</taxon>
        <taxon>Diversisporales</taxon>
        <taxon>Gigasporaceae</taxon>
        <taxon>Cetraspora</taxon>
    </lineage>
</organism>
<dbReference type="GO" id="GO:0005524">
    <property type="term" value="F:ATP binding"/>
    <property type="evidence" value="ECO:0007669"/>
    <property type="project" value="UniProtKB-UniRule"/>
</dbReference>
<keyword evidence="3" id="KW-1185">Reference proteome</keyword>
<dbReference type="AlphaFoldDB" id="A0A9N9IGE0"/>
<gene>
    <name evidence="2" type="ORF">CPELLU_LOCUS13581</name>
</gene>
<keyword evidence="1" id="KW-0067">ATP-binding</keyword>
<dbReference type="OrthoDB" id="2407143at2759"/>
<sequence>MTEKTLIEYSEQLKSYLNKYDIENFDYSQFQNIKTIGKGAYATVYSATFKEKVYALKSLDNNLGLDEREFNQLQREELDKLLVEQAIEFVTNNINQIITQPELYPNEDDDLNEYDYCIECENTID</sequence>
<evidence type="ECO:0000313" key="3">
    <source>
        <dbReference type="Proteomes" id="UP000789759"/>
    </source>
</evidence>
<feature type="binding site" evidence="1">
    <location>
        <position position="57"/>
    </location>
    <ligand>
        <name>ATP</name>
        <dbReference type="ChEBI" id="CHEBI:30616"/>
    </ligand>
</feature>
<dbReference type="InterPro" id="IPR011009">
    <property type="entry name" value="Kinase-like_dom_sf"/>
</dbReference>
<dbReference type="Proteomes" id="UP000789759">
    <property type="component" value="Unassembled WGS sequence"/>
</dbReference>
<accession>A0A9N9IGE0</accession>
<proteinExistence type="predicted"/>
<reference evidence="2" key="1">
    <citation type="submission" date="2021-06" db="EMBL/GenBank/DDBJ databases">
        <authorList>
            <person name="Kallberg Y."/>
            <person name="Tangrot J."/>
            <person name="Rosling A."/>
        </authorList>
    </citation>
    <scope>NUCLEOTIDE SEQUENCE</scope>
    <source>
        <strain evidence="2">FL966</strain>
    </source>
</reference>
<protein>
    <submittedName>
        <fullName evidence="2">16085_t:CDS:1</fullName>
    </submittedName>
</protein>